<feature type="compositionally biased region" description="Basic and acidic residues" evidence="1">
    <location>
        <begin position="73"/>
        <end position="104"/>
    </location>
</feature>
<sequence length="135" mass="16032">MVLAQRLHDELSVWWRAGKVPLPEYTQRRVTLWDHKPKLPFDVQIQSRSKDRHRIFDERFLYRSQIVRARNDMRKERRSEYKEERKKELDAKQQDKTDRRDRAMEAVSGAHCSGLLGNLAPLLPKSLGGRPSVIR</sequence>
<keyword evidence="3" id="KW-1185">Reference proteome</keyword>
<protein>
    <submittedName>
        <fullName evidence="2">Uncharacterized protein</fullName>
    </submittedName>
</protein>
<evidence type="ECO:0000256" key="1">
    <source>
        <dbReference type="SAM" id="MobiDB-lite"/>
    </source>
</evidence>
<dbReference type="AlphaFoldDB" id="A0A813GXY3"/>
<comment type="caution">
    <text evidence="2">The sequence shown here is derived from an EMBL/GenBank/DDBJ whole genome shotgun (WGS) entry which is preliminary data.</text>
</comment>
<name>A0A813GXY3_POLGL</name>
<feature type="region of interest" description="Disordered" evidence="1">
    <location>
        <begin position="73"/>
        <end position="106"/>
    </location>
</feature>
<dbReference type="EMBL" id="CAJNNV010029801">
    <property type="protein sequence ID" value="CAE8630147.1"/>
    <property type="molecule type" value="Genomic_DNA"/>
</dbReference>
<gene>
    <name evidence="2" type="ORF">PGLA1383_LOCUS46543</name>
</gene>
<reference evidence="2" key="1">
    <citation type="submission" date="2021-02" db="EMBL/GenBank/DDBJ databases">
        <authorList>
            <person name="Dougan E. K."/>
            <person name="Rhodes N."/>
            <person name="Thang M."/>
            <person name="Chan C."/>
        </authorList>
    </citation>
    <scope>NUCLEOTIDE SEQUENCE</scope>
</reference>
<evidence type="ECO:0000313" key="3">
    <source>
        <dbReference type="Proteomes" id="UP000654075"/>
    </source>
</evidence>
<dbReference type="Proteomes" id="UP000654075">
    <property type="component" value="Unassembled WGS sequence"/>
</dbReference>
<proteinExistence type="predicted"/>
<organism evidence="2 3">
    <name type="scientific">Polarella glacialis</name>
    <name type="common">Dinoflagellate</name>
    <dbReference type="NCBI Taxonomy" id="89957"/>
    <lineage>
        <taxon>Eukaryota</taxon>
        <taxon>Sar</taxon>
        <taxon>Alveolata</taxon>
        <taxon>Dinophyceae</taxon>
        <taxon>Suessiales</taxon>
        <taxon>Suessiaceae</taxon>
        <taxon>Polarella</taxon>
    </lineage>
</organism>
<evidence type="ECO:0000313" key="2">
    <source>
        <dbReference type="EMBL" id="CAE8630147.1"/>
    </source>
</evidence>
<accession>A0A813GXY3</accession>